<feature type="region of interest" description="Disordered" evidence="2">
    <location>
        <begin position="384"/>
        <end position="403"/>
    </location>
</feature>
<dbReference type="InterPro" id="IPR036457">
    <property type="entry name" value="PPM-type-like_dom_sf"/>
</dbReference>
<dbReference type="InterPro" id="IPR001932">
    <property type="entry name" value="PPM-type_phosphatase-like_dom"/>
</dbReference>
<keyword evidence="3" id="KW-0472">Membrane</keyword>
<evidence type="ECO:0000256" key="1">
    <source>
        <dbReference type="ARBA" id="ARBA00022801"/>
    </source>
</evidence>
<comment type="caution">
    <text evidence="5">The sequence shown here is derived from an EMBL/GenBank/DDBJ whole genome shotgun (WGS) entry which is preliminary data.</text>
</comment>
<dbReference type="EC" id="3.1.3.16" evidence="5"/>
<evidence type="ECO:0000313" key="5">
    <source>
        <dbReference type="EMBL" id="MFC1399892.1"/>
    </source>
</evidence>
<evidence type="ECO:0000256" key="2">
    <source>
        <dbReference type="SAM" id="MobiDB-lite"/>
    </source>
</evidence>
<protein>
    <submittedName>
        <fullName evidence="5">PP2C family protein-serine/threonine phosphatase</fullName>
        <ecNumber evidence="5">3.1.3.16</ecNumber>
    </submittedName>
</protein>
<feature type="transmembrane region" description="Helical" evidence="3">
    <location>
        <begin position="36"/>
        <end position="54"/>
    </location>
</feature>
<evidence type="ECO:0000256" key="3">
    <source>
        <dbReference type="SAM" id="Phobius"/>
    </source>
</evidence>
<dbReference type="SMART" id="SM00331">
    <property type="entry name" value="PP2C_SIG"/>
    <property type="match status" value="1"/>
</dbReference>
<keyword evidence="3" id="KW-1133">Transmembrane helix</keyword>
<dbReference type="GO" id="GO:0004722">
    <property type="term" value="F:protein serine/threonine phosphatase activity"/>
    <property type="evidence" value="ECO:0007669"/>
    <property type="project" value="UniProtKB-EC"/>
</dbReference>
<dbReference type="EMBL" id="JBHEZZ010000001">
    <property type="protein sequence ID" value="MFC1399892.1"/>
    <property type="molecule type" value="Genomic_DNA"/>
</dbReference>
<keyword evidence="6" id="KW-1185">Reference proteome</keyword>
<sequence>MTGDQPDRAEQRGDVGTYALGYDAAALLKASLWKRLLAPCLVMTLVSALDILAGDNTYLASLLSVVPPLAALTLYPLELVLTSGLGMALLVALSRYDGLDQPYDRRLFYGTLVSYLALSAASVFISYFRIVRTRHLVAMSTVAEAAQLALLRPPGPTVGDIRLAARYVSAADSAKIGGDLYGVLDTPFGVRAIIGDVRGKGLAAVQSAAVVLGAFREAAYDEAELTGVARRLEASVMRHVPSGEFITALLVGFGQPDSVELLHCGHVPPLLVPGSGTPRLLDPPDPWVPLGLAHLAPGGPRPWTVPFVKGDVLVLCTDGVVEARHRGGGAFYPLAERAPALVSESGADVEAAVARIYADLLRHAGGSLRDDAALLLLARDAQALPADPSPGRSASECEGDPPA</sequence>
<dbReference type="PANTHER" id="PTHR43156">
    <property type="entry name" value="STAGE II SPORULATION PROTEIN E-RELATED"/>
    <property type="match status" value="1"/>
</dbReference>
<evidence type="ECO:0000313" key="6">
    <source>
        <dbReference type="Proteomes" id="UP001592528"/>
    </source>
</evidence>
<feature type="transmembrane region" description="Helical" evidence="3">
    <location>
        <begin position="74"/>
        <end position="95"/>
    </location>
</feature>
<dbReference type="PANTHER" id="PTHR43156:SF2">
    <property type="entry name" value="STAGE II SPORULATION PROTEIN E"/>
    <property type="match status" value="1"/>
</dbReference>
<dbReference type="Pfam" id="PF07228">
    <property type="entry name" value="SpoIIE"/>
    <property type="match status" value="1"/>
</dbReference>
<keyword evidence="3" id="KW-0812">Transmembrane</keyword>
<reference evidence="5 6" key="1">
    <citation type="submission" date="2024-09" db="EMBL/GenBank/DDBJ databases">
        <authorList>
            <person name="Lee S.D."/>
        </authorList>
    </citation>
    <scope>NUCLEOTIDE SEQUENCE [LARGE SCALE GENOMIC DNA]</scope>
    <source>
        <strain evidence="5 6">N1-5</strain>
    </source>
</reference>
<name>A0ABV6UEM4_9ACTN</name>
<dbReference type="Gene3D" id="3.60.40.10">
    <property type="entry name" value="PPM-type phosphatase domain"/>
    <property type="match status" value="1"/>
</dbReference>
<dbReference type="Proteomes" id="UP001592528">
    <property type="component" value="Unassembled WGS sequence"/>
</dbReference>
<keyword evidence="1 5" id="KW-0378">Hydrolase</keyword>
<dbReference type="SUPFAM" id="SSF81606">
    <property type="entry name" value="PP2C-like"/>
    <property type="match status" value="1"/>
</dbReference>
<organism evidence="5 6">
    <name type="scientific">Streptacidiphilus cavernicola</name>
    <dbReference type="NCBI Taxonomy" id="3342716"/>
    <lineage>
        <taxon>Bacteria</taxon>
        <taxon>Bacillati</taxon>
        <taxon>Actinomycetota</taxon>
        <taxon>Actinomycetes</taxon>
        <taxon>Kitasatosporales</taxon>
        <taxon>Streptomycetaceae</taxon>
        <taxon>Streptacidiphilus</taxon>
    </lineage>
</organism>
<dbReference type="RefSeq" id="WP_051724928.1">
    <property type="nucleotide sequence ID" value="NZ_JBHEZZ010000001.1"/>
</dbReference>
<proteinExistence type="predicted"/>
<accession>A0ABV6UEM4</accession>
<evidence type="ECO:0000259" key="4">
    <source>
        <dbReference type="SMART" id="SM00331"/>
    </source>
</evidence>
<feature type="transmembrane region" description="Helical" evidence="3">
    <location>
        <begin position="107"/>
        <end position="128"/>
    </location>
</feature>
<feature type="domain" description="PPM-type phosphatase" evidence="4">
    <location>
        <begin position="156"/>
        <end position="379"/>
    </location>
</feature>
<dbReference type="InterPro" id="IPR052016">
    <property type="entry name" value="Bact_Sigma-Reg"/>
</dbReference>
<gene>
    <name evidence="5" type="ORF">ACEZDJ_01130</name>
</gene>